<dbReference type="HAMAP" id="MF_00362">
    <property type="entry name" value="Ribosomal_uL10"/>
    <property type="match status" value="1"/>
</dbReference>
<evidence type="ECO:0000256" key="2">
    <source>
        <dbReference type="ARBA" id="ARBA00008889"/>
    </source>
</evidence>
<dbReference type="Gene3D" id="3.30.70.1730">
    <property type="match status" value="1"/>
</dbReference>
<dbReference type="FunCoup" id="B4D9L4">
    <property type="interactions" value="588"/>
</dbReference>
<evidence type="ECO:0000256" key="1">
    <source>
        <dbReference type="ARBA" id="ARBA00002633"/>
    </source>
</evidence>
<evidence type="ECO:0000256" key="4">
    <source>
        <dbReference type="ARBA" id="ARBA00023274"/>
    </source>
</evidence>
<proteinExistence type="inferred from homology"/>
<dbReference type="SUPFAM" id="SSF160369">
    <property type="entry name" value="Ribosomal protein L10-like"/>
    <property type="match status" value="1"/>
</dbReference>
<dbReference type="eggNOG" id="COG0244">
    <property type="taxonomic scope" value="Bacteria"/>
</dbReference>
<accession>B4D9L4</accession>
<comment type="function">
    <text evidence="1 6">Forms part of the ribosomal stalk, playing a central role in the interaction of the ribosome with GTP-bound translation factors.</text>
</comment>
<dbReference type="Pfam" id="PF00466">
    <property type="entry name" value="Ribosomal_L10"/>
    <property type="match status" value="1"/>
</dbReference>
<protein>
    <recommendedName>
        <fullName evidence="5 6">Large ribosomal subunit protein uL10</fullName>
    </recommendedName>
</protein>
<keyword evidence="8" id="KW-1185">Reference proteome</keyword>
<keyword evidence="4 6" id="KW-0687">Ribonucleoprotein</keyword>
<evidence type="ECO:0000256" key="6">
    <source>
        <dbReference type="HAMAP-Rule" id="MF_00362"/>
    </source>
</evidence>
<dbReference type="STRING" id="497964.CfE428DRAFT_5604"/>
<dbReference type="Proteomes" id="UP000005824">
    <property type="component" value="Unassembled WGS sequence"/>
</dbReference>
<keyword evidence="6" id="KW-0694">RNA-binding</keyword>
<gene>
    <name evidence="6" type="primary">rplJ</name>
    <name evidence="7" type="ORF">CfE428DRAFT_5604</name>
</gene>
<dbReference type="EMBL" id="ABVL01000027">
    <property type="protein sequence ID" value="EDY16795.1"/>
    <property type="molecule type" value="Genomic_DNA"/>
</dbReference>
<dbReference type="InterPro" id="IPR022973">
    <property type="entry name" value="Ribosomal_uL10_bac"/>
</dbReference>
<dbReference type="InParanoid" id="B4D9L4"/>
<dbReference type="GO" id="GO:0005840">
    <property type="term" value="C:ribosome"/>
    <property type="evidence" value="ECO:0007669"/>
    <property type="project" value="UniProtKB-KW"/>
</dbReference>
<comment type="caution">
    <text evidence="7">The sequence shown here is derived from an EMBL/GenBank/DDBJ whole genome shotgun (WGS) entry which is preliminary data.</text>
</comment>
<keyword evidence="3 6" id="KW-0689">Ribosomal protein</keyword>
<comment type="similarity">
    <text evidence="2 6">Belongs to the universal ribosomal protein uL10 family.</text>
</comment>
<organism evidence="7 8">
    <name type="scientific">Chthoniobacter flavus Ellin428</name>
    <dbReference type="NCBI Taxonomy" id="497964"/>
    <lineage>
        <taxon>Bacteria</taxon>
        <taxon>Pseudomonadati</taxon>
        <taxon>Verrucomicrobiota</taxon>
        <taxon>Spartobacteria</taxon>
        <taxon>Chthoniobacterales</taxon>
        <taxon>Chthoniobacteraceae</taxon>
        <taxon>Chthoniobacter</taxon>
    </lineage>
</organism>
<dbReference type="AlphaFoldDB" id="B4D9L4"/>
<dbReference type="GO" id="GO:1990904">
    <property type="term" value="C:ribonucleoprotein complex"/>
    <property type="evidence" value="ECO:0007669"/>
    <property type="project" value="UniProtKB-KW"/>
</dbReference>
<evidence type="ECO:0000256" key="3">
    <source>
        <dbReference type="ARBA" id="ARBA00022980"/>
    </source>
</evidence>
<reference evidence="7 8" key="1">
    <citation type="journal article" date="2011" name="J. Bacteriol.">
        <title>Genome sequence of Chthoniobacter flavus Ellin428, an aerobic heterotrophic soil bacterium.</title>
        <authorList>
            <person name="Kant R."/>
            <person name="van Passel M.W."/>
            <person name="Palva A."/>
            <person name="Lucas S."/>
            <person name="Lapidus A."/>
            <person name="Glavina Del Rio T."/>
            <person name="Dalin E."/>
            <person name="Tice H."/>
            <person name="Bruce D."/>
            <person name="Goodwin L."/>
            <person name="Pitluck S."/>
            <person name="Larimer F.W."/>
            <person name="Land M.L."/>
            <person name="Hauser L."/>
            <person name="Sangwan P."/>
            <person name="de Vos W.M."/>
            <person name="Janssen P.H."/>
            <person name="Smidt H."/>
        </authorList>
    </citation>
    <scope>NUCLEOTIDE SEQUENCE [LARGE SCALE GENOMIC DNA]</scope>
    <source>
        <strain evidence="7 8">Ellin428</strain>
    </source>
</reference>
<dbReference type="NCBIfam" id="NF000955">
    <property type="entry name" value="PRK00099.1-1"/>
    <property type="match status" value="1"/>
</dbReference>
<dbReference type="GO" id="GO:0006412">
    <property type="term" value="P:translation"/>
    <property type="evidence" value="ECO:0007669"/>
    <property type="project" value="UniProtKB-UniRule"/>
</dbReference>
<dbReference type="InterPro" id="IPR043141">
    <property type="entry name" value="Ribosomal_uL10-like_sf"/>
</dbReference>
<dbReference type="GO" id="GO:0070180">
    <property type="term" value="F:large ribosomal subunit rRNA binding"/>
    <property type="evidence" value="ECO:0007669"/>
    <property type="project" value="UniProtKB-UniRule"/>
</dbReference>
<evidence type="ECO:0000313" key="7">
    <source>
        <dbReference type="EMBL" id="EDY16795.1"/>
    </source>
</evidence>
<dbReference type="RefSeq" id="WP_006982925.1">
    <property type="nucleotide sequence ID" value="NZ_ABVL01000027.1"/>
</dbReference>
<dbReference type="Gene3D" id="6.10.250.290">
    <property type="match status" value="1"/>
</dbReference>
<dbReference type="InterPro" id="IPR001790">
    <property type="entry name" value="Ribosomal_uL10"/>
</dbReference>
<dbReference type="CDD" id="cd05797">
    <property type="entry name" value="Ribosomal_L10"/>
    <property type="match status" value="1"/>
</dbReference>
<evidence type="ECO:0000256" key="5">
    <source>
        <dbReference type="ARBA" id="ARBA00035202"/>
    </source>
</evidence>
<comment type="subunit">
    <text evidence="6">Part of the ribosomal stalk of the 50S ribosomal subunit. The N-terminus interacts with L11 and the large rRNA to form the base of the stalk. The C-terminus forms an elongated spine to which L12 dimers bind in a sequential fashion forming a multimeric L10(L12)X complex.</text>
</comment>
<keyword evidence="6" id="KW-0699">rRNA-binding</keyword>
<name>B4D9L4_9BACT</name>
<sequence>MPHPAKATIVDDLQQKLNASPFLFVADYTGLKVGQFAELRNRLHNTGARCHVVKNTFLRRAAKEAGLPELAEFKGQTAIIVGDKDVAAAAKVLKTFSAEFKKPEVKTGIVDKMVVSTDQIKAIADLPSREVLLATFLGVLNAPASKLVRVLNEPASSLARLLKAKAEKDGAAAA</sequence>
<dbReference type="PANTHER" id="PTHR11560">
    <property type="entry name" value="39S RIBOSOMAL PROTEIN L10, MITOCHONDRIAL"/>
    <property type="match status" value="1"/>
</dbReference>
<dbReference type="InterPro" id="IPR047865">
    <property type="entry name" value="Ribosomal_uL10_bac_type"/>
</dbReference>
<evidence type="ECO:0000313" key="8">
    <source>
        <dbReference type="Proteomes" id="UP000005824"/>
    </source>
</evidence>